<reference evidence="1 2" key="1">
    <citation type="journal article" date="2014" name="Mol. Plant">
        <title>Chromosome Scale Genome Assembly and Transcriptome Profiling of Nannochloropsis gaditana in Nitrogen Depletion.</title>
        <authorList>
            <person name="Corteggiani Carpinelli E."/>
            <person name="Telatin A."/>
            <person name="Vitulo N."/>
            <person name="Forcato C."/>
            <person name="D'Angelo M."/>
            <person name="Schiavon R."/>
            <person name="Vezzi A."/>
            <person name="Giacometti G.M."/>
            <person name="Morosinotto T."/>
            <person name="Valle G."/>
        </authorList>
    </citation>
    <scope>NUCLEOTIDE SEQUENCE [LARGE SCALE GENOMIC DNA]</scope>
    <source>
        <strain evidence="1 2">B-31</strain>
    </source>
</reference>
<evidence type="ECO:0000313" key="1">
    <source>
        <dbReference type="EMBL" id="EWM27733.1"/>
    </source>
</evidence>
<evidence type="ECO:0000313" key="2">
    <source>
        <dbReference type="Proteomes" id="UP000019335"/>
    </source>
</evidence>
<protein>
    <submittedName>
        <fullName evidence="1">Uncharacterized protein</fullName>
    </submittedName>
</protein>
<accession>W7TW32</accession>
<dbReference type="Proteomes" id="UP000019335">
    <property type="component" value="Chromosome 6"/>
</dbReference>
<proteinExistence type="predicted"/>
<keyword evidence="2" id="KW-1185">Reference proteome</keyword>
<gene>
    <name evidence="1" type="ORF">Naga_100034g47</name>
</gene>
<name>W7TW32_9STRA</name>
<dbReference type="AlphaFoldDB" id="W7TW32"/>
<organism evidence="1 2">
    <name type="scientific">Nannochloropsis gaditana</name>
    <dbReference type="NCBI Taxonomy" id="72520"/>
    <lineage>
        <taxon>Eukaryota</taxon>
        <taxon>Sar</taxon>
        <taxon>Stramenopiles</taxon>
        <taxon>Ochrophyta</taxon>
        <taxon>Eustigmatophyceae</taxon>
        <taxon>Eustigmatales</taxon>
        <taxon>Monodopsidaceae</taxon>
        <taxon>Nannochloropsis</taxon>
    </lineage>
</organism>
<comment type="caution">
    <text evidence="1">The sequence shown here is derived from an EMBL/GenBank/DDBJ whole genome shotgun (WGS) entry which is preliminary data.</text>
</comment>
<dbReference type="EMBL" id="AZIL01000424">
    <property type="protein sequence ID" value="EWM27733.1"/>
    <property type="molecule type" value="Genomic_DNA"/>
</dbReference>
<sequence>MMTATREPFVLSKLNTNMCMCAFNATWTSEWGKSTDQSINMLKTIGYCIFVKPLAHFITSSHYQTHCFGGRGTVESRE</sequence>